<proteinExistence type="predicted"/>
<gene>
    <name evidence="1" type="ORF">BOTBODRAFT_202449</name>
</gene>
<evidence type="ECO:0000313" key="2">
    <source>
        <dbReference type="Proteomes" id="UP000027195"/>
    </source>
</evidence>
<reference evidence="2" key="1">
    <citation type="journal article" date="2014" name="Proc. Natl. Acad. Sci. U.S.A.">
        <title>Extensive sampling of basidiomycete genomes demonstrates inadequacy of the white-rot/brown-rot paradigm for wood decay fungi.</title>
        <authorList>
            <person name="Riley R."/>
            <person name="Salamov A.A."/>
            <person name="Brown D.W."/>
            <person name="Nagy L.G."/>
            <person name="Floudas D."/>
            <person name="Held B.W."/>
            <person name="Levasseur A."/>
            <person name="Lombard V."/>
            <person name="Morin E."/>
            <person name="Otillar R."/>
            <person name="Lindquist E.A."/>
            <person name="Sun H."/>
            <person name="LaButti K.M."/>
            <person name="Schmutz J."/>
            <person name="Jabbour D."/>
            <person name="Luo H."/>
            <person name="Baker S.E."/>
            <person name="Pisabarro A.G."/>
            <person name="Walton J.D."/>
            <person name="Blanchette R.A."/>
            <person name="Henrissat B."/>
            <person name="Martin F."/>
            <person name="Cullen D."/>
            <person name="Hibbett D.S."/>
            <person name="Grigoriev I.V."/>
        </authorList>
    </citation>
    <scope>NUCLEOTIDE SEQUENCE [LARGE SCALE GENOMIC DNA]</scope>
    <source>
        <strain evidence="2">FD-172 SS1</strain>
    </source>
</reference>
<dbReference type="AlphaFoldDB" id="A0A067N0Q1"/>
<keyword evidence="2" id="KW-1185">Reference proteome</keyword>
<name>A0A067N0Q1_BOTB1</name>
<sequence length="91" mass="10230">MIFLPQYECVLRRRKFVPLCAWWLSRTRGTILSSGRVAGTSAELKGSSIIARRRRRGQPRPRTGFHEASGRGRLVIPAPFSLRSYRTASGG</sequence>
<dbReference type="HOGENOM" id="CLU_2426706_0_0_1"/>
<dbReference type="Proteomes" id="UP000027195">
    <property type="component" value="Unassembled WGS sequence"/>
</dbReference>
<accession>A0A067N0Q1</accession>
<dbReference type="EMBL" id="KL198016">
    <property type="protein sequence ID" value="KDQ21424.1"/>
    <property type="molecule type" value="Genomic_DNA"/>
</dbReference>
<dbReference type="InParanoid" id="A0A067N0Q1"/>
<evidence type="ECO:0000313" key="1">
    <source>
        <dbReference type="EMBL" id="KDQ21424.1"/>
    </source>
</evidence>
<organism evidence="1 2">
    <name type="scientific">Botryobasidium botryosum (strain FD-172 SS1)</name>
    <dbReference type="NCBI Taxonomy" id="930990"/>
    <lineage>
        <taxon>Eukaryota</taxon>
        <taxon>Fungi</taxon>
        <taxon>Dikarya</taxon>
        <taxon>Basidiomycota</taxon>
        <taxon>Agaricomycotina</taxon>
        <taxon>Agaricomycetes</taxon>
        <taxon>Cantharellales</taxon>
        <taxon>Botryobasidiaceae</taxon>
        <taxon>Botryobasidium</taxon>
    </lineage>
</organism>
<protein>
    <submittedName>
        <fullName evidence="1">Uncharacterized protein</fullName>
    </submittedName>
</protein>